<evidence type="ECO:0000256" key="2">
    <source>
        <dbReference type="SAM" id="SignalP"/>
    </source>
</evidence>
<accession>A0ABD2L1S9</accession>
<feature type="region of interest" description="Disordered" evidence="1">
    <location>
        <begin position="171"/>
        <end position="227"/>
    </location>
</feature>
<protein>
    <recommendedName>
        <fullName evidence="5">SXP/RAL-2 family protein Ani s 5-like cation-binding domain-containing protein</fullName>
    </recommendedName>
</protein>
<feature type="chain" id="PRO_5044743620" description="SXP/RAL-2 family protein Ani s 5-like cation-binding domain-containing protein" evidence="2">
    <location>
        <begin position="23"/>
        <end position="248"/>
    </location>
</feature>
<feature type="signal peptide" evidence="2">
    <location>
        <begin position="1"/>
        <end position="22"/>
    </location>
</feature>
<sequence length="248" mass="26994">MLSLLPILPIVLAAFVAPFANAVFSTPSVTLSLNPKEIELLMDTAQKYKNLSDDQQVAAFQTLAEEQGGDLKANIDNVLMKVKVSDDQFKQNIEEAKQKLSSSKAKESADQLEDLFLDGSLPFIDKVKKSVEMVQELPEKIRKECQPVLQVINSITRCPFKEQCTPSEEIGGGNIGNIGEQGGGGGGGGGIGLQHGQNKQGQMGETVPKSGQEESKQGQQQQQQNQQEQPCFHLKLLKVCTISKNQNQ</sequence>
<feature type="compositionally biased region" description="Gly residues" evidence="1">
    <location>
        <begin position="171"/>
        <end position="193"/>
    </location>
</feature>
<evidence type="ECO:0000256" key="1">
    <source>
        <dbReference type="SAM" id="MobiDB-lite"/>
    </source>
</evidence>
<dbReference type="AlphaFoldDB" id="A0ABD2L1S9"/>
<keyword evidence="4" id="KW-1185">Reference proteome</keyword>
<gene>
    <name evidence="3" type="ORF">niasHT_012660</name>
</gene>
<dbReference type="EMBL" id="JBICBT010000578">
    <property type="protein sequence ID" value="KAL3109098.1"/>
    <property type="molecule type" value="Genomic_DNA"/>
</dbReference>
<organism evidence="3 4">
    <name type="scientific">Heterodera trifolii</name>
    <dbReference type="NCBI Taxonomy" id="157864"/>
    <lineage>
        <taxon>Eukaryota</taxon>
        <taxon>Metazoa</taxon>
        <taxon>Ecdysozoa</taxon>
        <taxon>Nematoda</taxon>
        <taxon>Chromadorea</taxon>
        <taxon>Rhabditida</taxon>
        <taxon>Tylenchina</taxon>
        <taxon>Tylenchomorpha</taxon>
        <taxon>Tylenchoidea</taxon>
        <taxon>Heteroderidae</taxon>
        <taxon>Heteroderinae</taxon>
        <taxon>Heterodera</taxon>
    </lineage>
</organism>
<evidence type="ECO:0000313" key="4">
    <source>
        <dbReference type="Proteomes" id="UP001620626"/>
    </source>
</evidence>
<dbReference type="Proteomes" id="UP001620626">
    <property type="component" value="Unassembled WGS sequence"/>
</dbReference>
<evidence type="ECO:0008006" key="5">
    <source>
        <dbReference type="Google" id="ProtNLM"/>
    </source>
</evidence>
<comment type="caution">
    <text evidence="3">The sequence shown here is derived from an EMBL/GenBank/DDBJ whole genome shotgun (WGS) entry which is preliminary data.</text>
</comment>
<evidence type="ECO:0000313" key="3">
    <source>
        <dbReference type="EMBL" id="KAL3109098.1"/>
    </source>
</evidence>
<proteinExistence type="predicted"/>
<feature type="compositionally biased region" description="Low complexity" evidence="1">
    <location>
        <begin position="217"/>
        <end position="227"/>
    </location>
</feature>
<name>A0ABD2L1S9_9BILA</name>
<keyword evidence="2" id="KW-0732">Signal</keyword>
<reference evidence="3 4" key="1">
    <citation type="submission" date="2024-10" db="EMBL/GenBank/DDBJ databases">
        <authorList>
            <person name="Kim D."/>
        </authorList>
    </citation>
    <scope>NUCLEOTIDE SEQUENCE [LARGE SCALE GENOMIC DNA]</scope>
    <source>
        <strain evidence="3">BH-2024</strain>
    </source>
</reference>